<dbReference type="Pfam" id="PF22494">
    <property type="entry name" value="choice_anch_I"/>
    <property type="match status" value="1"/>
</dbReference>
<dbReference type="NCBIfam" id="TIGR03370">
    <property type="entry name" value="VPLPA-CTERM"/>
    <property type="match status" value="1"/>
</dbReference>
<proteinExistence type="predicted"/>
<protein>
    <submittedName>
        <fullName evidence="5">Choice-of-anchor I family protein</fullName>
    </submittedName>
</protein>
<name>A0ABS6SGC3_9SPHN</name>
<feature type="domain" description="Choice-of-anchor I" evidence="4">
    <location>
        <begin position="40"/>
        <end position="419"/>
    </location>
</feature>
<feature type="transmembrane region" description="Helical" evidence="2">
    <location>
        <begin position="477"/>
        <end position="503"/>
    </location>
</feature>
<comment type="caution">
    <text evidence="5">The sequence shown here is derived from an EMBL/GenBank/DDBJ whole genome shotgun (WGS) entry which is preliminary data.</text>
</comment>
<dbReference type="InterPro" id="IPR055188">
    <property type="entry name" value="Choice_anch_I"/>
</dbReference>
<dbReference type="EMBL" id="JAGSPA010000003">
    <property type="protein sequence ID" value="MBV7257457.1"/>
    <property type="molecule type" value="Genomic_DNA"/>
</dbReference>
<dbReference type="InterPro" id="IPR052956">
    <property type="entry name" value="Mesenchyme-surface_protein"/>
</dbReference>
<evidence type="ECO:0000256" key="2">
    <source>
        <dbReference type="SAM" id="Phobius"/>
    </source>
</evidence>
<evidence type="ECO:0000256" key="3">
    <source>
        <dbReference type="SAM" id="SignalP"/>
    </source>
</evidence>
<dbReference type="NCBIfam" id="NF038117">
    <property type="entry name" value="choice_anch_I"/>
    <property type="match status" value="1"/>
</dbReference>
<evidence type="ECO:0000256" key="1">
    <source>
        <dbReference type="SAM" id="MobiDB-lite"/>
    </source>
</evidence>
<dbReference type="InterPro" id="IPR013424">
    <property type="entry name" value="Ice-binding_C"/>
</dbReference>
<keyword evidence="6" id="KW-1185">Reference proteome</keyword>
<dbReference type="Proteomes" id="UP000722336">
    <property type="component" value="Unassembled WGS sequence"/>
</dbReference>
<sequence>MSAIVRLLTSSAIAAAGLAAAAQADILRHDTVLTTVVGDEAEIPAYDSGANRFFVVGIENDASFVRVVDAANGNVAGMLDLGDGTANSVAVSTTQVAVAVEAANKTDPGRVLVWNLSDLNAAPASYTVGALPDQLTFTPDQSRIVVANEGEPEGYEDGQLDPEGSISIIDLGTGTVATADFNAFDSRQAELQAAGVRIFGPGASVSQDLEPEFAAINADGTTAFVTLQENNAVAVVDLATATVTDILPLGFKSWQPGDNELDPSDRDGGPGNFQSLEGLYGLYQPDAILTVEANGQTYFITADEGDARDYDGFEEEERGDDQGLSGDFARLELTNTLGADGPADGQYYTFGGRGFSIRDTAGNIIYDSGDLVEKIVTNLPGGALNDKRSDAKGPEPEAVAFGMVDGVPVLFLGLERANGGDLGTILTFSLEGLGFGTDPEYLGAITSDLLGRPEGLTFFMRDGQEFLAAADEETGNLVVFALNIVPAPAALGLLGLGLGGLAAMRRKRK</sequence>
<gene>
    <name evidence="5" type="ORF">KCG44_11735</name>
</gene>
<keyword evidence="3" id="KW-0732">Signal</keyword>
<dbReference type="NCBIfam" id="TIGR02595">
    <property type="entry name" value="PEP_CTERM"/>
    <property type="match status" value="1"/>
</dbReference>
<accession>A0ABS6SGC3</accession>
<dbReference type="PANTHER" id="PTHR46928:SF1">
    <property type="entry name" value="MESENCHYME-SPECIFIC CELL SURFACE GLYCOPROTEIN"/>
    <property type="match status" value="1"/>
</dbReference>
<evidence type="ECO:0000259" key="4">
    <source>
        <dbReference type="Pfam" id="PF22494"/>
    </source>
</evidence>
<feature type="chain" id="PRO_5047212911" evidence="3">
    <location>
        <begin position="25"/>
        <end position="509"/>
    </location>
</feature>
<feature type="region of interest" description="Disordered" evidence="1">
    <location>
        <begin position="252"/>
        <end position="271"/>
    </location>
</feature>
<evidence type="ECO:0000313" key="5">
    <source>
        <dbReference type="EMBL" id="MBV7257457.1"/>
    </source>
</evidence>
<dbReference type="RefSeq" id="WP_218446328.1">
    <property type="nucleotide sequence ID" value="NZ_JAGSPA010000003.1"/>
</dbReference>
<feature type="signal peptide" evidence="3">
    <location>
        <begin position="1"/>
        <end position="24"/>
    </location>
</feature>
<organism evidence="5 6">
    <name type="scientific">Pacificimonas pallii</name>
    <dbReference type="NCBI Taxonomy" id="2827236"/>
    <lineage>
        <taxon>Bacteria</taxon>
        <taxon>Pseudomonadati</taxon>
        <taxon>Pseudomonadota</taxon>
        <taxon>Alphaproteobacteria</taxon>
        <taxon>Sphingomonadales</taxon>
        <taxon>Sphingosinicellaceae</taxon>
        <taxon>Pacificimonas</taxon>
    </lineage>
</organism>
<keyword evidence="2" id="KW-1133">Transmembrane helix</keyword>
<keyword evidence="2" id="KW-0812">Transmembrane</keyword>
<dbReference type="InterPro" id="IPR022472">
    <property type="entry name" value="VPLPA-CTERM"/>
</dbReference>
<reference evidence="5 6" key="1">
    <citation type="submission" date="2021-04" db="EMBL/GenBank/DDBJ databases">
        <authorList>
            <person name="Pira H."/>
            <person name="Risdian C."/>
            <person name="Wink J."/>
        </authorList>
    </citation>
    <scope>NUCLEOTIDE SEQUENCE [LARGE SCALE GENOMIC DNA]</scope>
    <source>
        <strain evidence="5 6">WHA3</strain>
    </source>
</reference>
<dbReference type="PANTHER" id="PTHR46928">
    <property type="entry name" value="MESENCHYME-SPECIFIC CELL SURFACE GLYCOPROTEIN"/>
    <property type="match status" value="1"/>
</dbReference>
<keyword evidence="2" id="KW-0472">Membrane</keyword>
<evidence type="ECO:0000313" key="6">
    <source>
        <dbReference type="Proteomes" id="UP000722336"/>
    </source>
</evidence>